<keyword evidence="4" id="KW-1133">Transmembrane helix</keyword>
<dbReference type="EMBL" id="JASCZI010120839">
    <property type="protein sequence ID" value="MED6155444.1"/>
    <property type="molecule type" value="Genomic_DNA"/>
</dbReference>
<dbReference type="InterPro" id="IPR005045">
    <property type="entry name" value="CDC50/LEM3_fam"/>
</dbReference>
<comment type="similarity">
    <text evidence="2">Belongs to the CDC50/LEM3 family.</text>
</comment>
<dbReference type="PANTHER" id="PTHR10926:SF29">
    <property type="entry name" value="ALA-INTERACTING SUBUNIT 2-RELATED"/>
    <property type="match status" value="1"/>
</dbReference>
<sequence length="143" mass="16244">MLTVFADVAPKRNDMERMSPLRVVIKNGDISAPYNLTKRRRLARRGYKQLLHGLGDNSTSSCKPLESSGDLPVVPCGLIAWSLFNDTFKFSSGSTKLKVNRKNIAQIMATRQQLWQCSTTTIHESYKKWQSKRATSFYFHANS</sequence>
<evidence type="ECO:0000313" key="7">
    <source>
        <dbReference type="Proteomes" id="UP001341840"/>
    </source>
</evidence>
<keyword evidence="7" id="KW-1185">Reference proteome</keyword>
<comment type="subcellular location">
    <subcellularLocation>
        <location evidence="1">Membrane</location>
    </subcellularLocation>
</comment>
<evidence type="ECO:0000256" key="2">
    <source>
        <dbReference type="ARBA" id="ARBA00009457"/>
    </source>
</evidence>
<evidence type="ECO:0000256" key="1">
    <source>
        <dbReference type="ARBA" id="ARBA00004370"/>
    </source>
</evidence>
<dbReference type="Pfam" id="PF03381">
    <property type="entry name" value="CDC50"/>
    <property type="match status" value="1"/>
</dbReference>
<keyword evidence="3" id="KW-0812">Transmembrane</keyword>
<dbReference type="PANTHER" id="PTHR10926">
    <property type="entry name" value="CELL CYCLE CONTROL PROTEIN 50"/>
    <property type="match status" value="1"/>
</dbReference>
<reference evidence="6 7" key="1">
    <citation type="journal article" date="2023" name="Plants (Basel)">
        <title>Bridging the Gap: Combining Genomics and Transcriptomics Approaches to Understand Stylosanthes scabra, an Orphan Legume from the Brazilian Caatinga.</title>
        <authorList>
            <person name="Ferreira-Neto J.R.C."/>
            <person name="da Silva M.D."/>
            <person name="Binneck E."/>
            <person name="de Melo N.F."/>
            <person name="da Silva R.H."/>
            <person name="de Melo A.L.T.M."/>
            <person name="Pandolfi V."/>
            <person name="Bustamante F.O."/>
            <person name="Brasileiro-Vidal A.C."/>
            <person name="Benko-Iseppon A.M."/>
        </authorList>
    </citation>
    <scope>NUCLEOTIDE SEQUENCE [LARGE SCALE GENOMIC DNA]</scope>
    <source>
        <tissue evidence="6">Leaves</tissue>
    </source>
</reference>
<dbReference type="Proteomes" id="UP001341840">
    <property type="component" value="Unassembled WGS sequence"/>
</dbReference>
<comment type="caution">
    <text evidence="6">The sequence shown here is derived from an EMBL/GenBank/DDBJ whole genome shotgun (WGS) entry which is preliminary data.</text>
</comment>
<accession>A0ABU6U3S5</accession>
<evidence type="ECO:0000313" key="6">
    <source>
        <dbReference type="EMBL" id="MED6155444.1"/>
    </source>
</evidence>
<evidence type="ECO:0000256" key="5">
    <source>
        <dbReference type="ARBA" id="ARBA00023136"/>
    </source>
</evidence>
<keyword evidence="5" id="KW-0472">Membrane</keyword>
<organism evidence="6 7">
    <name type="scientific">Stylosanthes scabra</name>
    <dbReference type="NCBI Taxonomy" id="79078"/>
    <lineage>
        <taxon>Eukaryota</taxon>
        <taxon>Viridiplantae</taxon>
        <taxon>Streptophyta</taxon>
        <taxon>Embryophyta</taxon>
        <taxon>Tracheophyta</taxon>
        <taxon>Spermatophyta</taxon>
        <taxon>Magnoliopsida</taxon>
        <taxon>eudicotyledons</taxon>
        <taxon>Gunneridae</taxon>
        <taxon>Pentapetalae</taxon>
        <taxon>rosids</taxon>
        <taxon>fabids</taxon>
        <taxon>Fabales</taxon>
        <taxon>Fabaceae</taxon>
        <taxon>Papilionoideae</taxon>
        <taxon>50 kb inversion clade</taxon>
        <taxon>dalbergioids sensu lato</taxon>
        <taxon>Dalbergieae</taxon>
        <taxon>Pterocarpus clade</taxon>
        <taxon>Stylosanthes</taxon>
    </lineage>
</organism>
<evidence type="ECO:0000256" key="4">
    <source>
        <dbReference type="ARBA" id="ARBA00022989"/>
    </source>
</evidence>
<evidence type="ECO:0000256" key="3">
    <source>
        <dbReference type="ARBA" id="ARBA00022692"/>
    </source>
</evidence>
<protein>
    <submittedName>
        <fullName evidence="6">Uncharacterized protein</fullName>
    </submittedName>
</protein>
<proteinExistence type="inferred from homology"/>
<name>A0ABU6U3S5_9FABA</name>
<gene>
    <name evidence="6" type="ORF">PIB30_005296</name>
</gene>